<comment type="subcellular location">
    <subcellularLocation>
        <location evidence="1 10">Golgi apparatus membrane</location>
        <topology evidence="1 10">Single-pass type II membrane protein</topology>
    </subcellularLocation>
</comment>
<keyword evidence="12" id="KW-1185">Reference proteome</keyword>
<dbReference type="InterPro" id="IPR002659">
    <property type="entry name" value="Glyco_trans_31"/>
</dbReference>
<sequence>MKTEKYTNILMQIQNTYYKTMKKARSLKFVTYVALSAICLLSSVFMIYLISSTKILSNVNQLSTYSFKKTARNKDFFIGVFSECNSTERRDIIRTWVSYFEDEDLMDVRFILDHDEKCMKQLHQENTKRRDLVFVRTKKQGYYNLIHKTQATLFYAAELKENYKYVIKTDDDAIVRWDMLKDFLLARHKDLSQNVYFGFMKYNQVIHTKGKYDNTPYFQDVHTNTYPPFANGPMYGISMSAAKVLNEYNKIYPLPMWEMEDTTVGHWMTMLRPLRLHIDKYAEYGLKCWSDRIIFHPFKNATNMIRFMDTYNGADMEEPCKYFVRGLVPRQ</sequence>
<comment type="similarity">
    <text evidence="2 10">Belongs to the glycosyltransferase 31 family.</text>
</comment>
<proteinExistence type="inferred from homology"/>
<dbReference type="Gene3D" id="3.90.550.50">
    <property type="match status" value="1"/>
</dbReference>
<dbReference type="Pfam" id="PF01762">
    <property type="entry name" value="Galactosyl_T"/>
    <property type="match status" value="1"/>
</dbReference>
<dbReference type="GO" id="GO:0000139">
    <property type="term" value="C:Golgi membrane"/>
    <property type="evidence" value="ECO:0007669"/>
    <property type="project" value="UniProtKB-SubCell"/>
</dbReference>
<evidence type="ECO:0000256" key="7">
    <source>
        <dbReference type="ARBA" id="ARBA00022989"/>
    </source>
</evidence>
<dbReference type="EMBL" id="JAOPGA020001197">
    <property type="protein sequence ID" value="KAL0486004.1"/>
    <property type="molecule type" value="Genomic_DNA"/>
</dbReference>
<keyword evidence="9 10" id="KW-0472">Membrane</keyword>
<evidence type="ECO:0000256" key="8">
    <source>
        <dbReference type="ARBA" id="ARBA00023034"/>
    </source>
</evidence>
<evidence type="ECO:0000313" key="11">
    <source>
        <dbReference type="EMBL" id="KAL0486004.1"/>
    </source>
</evidence>
<evidence type="ECO:0000256" key="3">
    <source>
        <dbReference type="ARBA" id="ARBA00022676"/>
    </source>
</evidence>
<evidence type="ECO:0000313" key="12">
    <source>
        <dbReference type="Proteomes" id="UP001431209"/>
    </source>
</evidence>
<dbReference type="Proteomes" id="UP001431209">
    <property type="component" value="Unassembled WGS sequence"/>
</dbReference>
<evidence type="ECO:0000256" key="1">
    <source>
        <dbReference type="ARBA" id="ARBA00004323"/>
    </source>
</evidence>
<dbReference type="PANTHER" id="PTHR11214:SF3">
    <property type="entry name" value="BETA-1,3-GALACTOSYLTRANSFERASE 6"/>
    <property type="match status" value="1"/>
</dbReference>
<dbReference type="AlphaFoldDB" id="A0AAW2Z9Q1"/>
<keyword evidence="4" id="KW-0808">Transferase</keyword>
<feature type="transmembrane region" description="Helical" evidence="10">
    <location>
        <begin position="29"/>
        <end position="50"/>
    </location>
</feature>
<reference evidence="11 12" key="1">
    <citation type="submission" date="2024-03" db="EMBL/GenBank/DDBJ databases">
        <title>The Acrasis kona genome and developmental transcriptomes reveal deep origins of eukaryotic multicellular pathways.</title>
        <authorList>
            <person name="Sheikh S."/>
            <person name="Fu C.-J."/>
            <person name="Brown M.W."/>
            <person name="Baldauf S.L."/>
        </authorList>
    </citation>
    <scope>NUCLEOTIDE SEQUENCE [LARGE SCALE GENOMIC DNA]</scope>
    <source>
        <strain evidence="11 12">ATCC MYA-3509</strain>
    </source>
</reference>
<accession>A0AAW2Z9Q1</accession>
<evidence type="ECO:0000256" key="2">
    <source>
        <dbReference type="ARBA" id="ARBA00008661"/>
    </source>
</evidence>
<name>A0AAW2Z9Q1_9EUKA</name>
<evidence type="ECO:0000256" key="6">
    <source>
        <dbReference type="ARBA" id="ARBA00022968"/>
    </source>
</evidence>
<dbReference type="EC" id="2.4.1.-" evidence="10"/>
<evidence type="ECO:0000256" key="9">
    <source>
        <dbReference type="ARBA" id="ARBA00023136"/>
    </source>
</evidence>
<comment type="caution">
    <text evidence="11">The sequence shown here is derived from an EMBL/GenBank/DDBJ whole genome shotgun (WGS) entry which is preliminary data.</text>
</comment>
<keyword evidence="3 10" id="KW-0328">Glycosyltransferase</keyword>
<evidence type="ECO:0000256" key="5">
    <source>
        <dbReference type="ARBA" id="ARBA00022692"/>
    </source>
</evidence>
<gene>
    <name evidence="11" type="ORF">AKO1_012238</name>
</gene>
<keyword evidence="8 10" id="KW-0333">Golgi apparatus</keyword>
<evidence type="ECO:0000256" key="10">
    <source>
        <dbReference type="RuleBase" id="RU363063"/>
    </source>
</evidence>
<dbReference type="PANTHER" id="PTHR11214">
    <property type="entry name" value="BETA-1,3-N-ACETYLGLUCOSAMINYLTRANSFERASE"/>
    <property type="match status" value="1"/>
</dbReference>
<keyword evidence="5 10" id="KW-0812">Transmembrane</keyword>
<organism evidence="11 12">
    <name type="scientific">Acrasis kona</name>
    <dbReference type="NCBI Taxonomy" id="1008807"/>
    <lineage>
        <taxon>Eukaryota</taxon>
        <taxon>Discoba</taxon>
        <taxon>Heterolobosea</taxon>
        <taxon>Tetramitia</taxon>
        <taxon>Eutetramitia</taxon>
        <taxon>Acrasidae</taxon>
        <taxon>Acrasis</taxon>
    </lineage>
</organism>
<dbReference type="GO" id="GO:0016758">
    <property type="term" value="F:hexosyltransferase activity"/>
    <property type="evidence" value="ECO:0007669"/>
    <property type="project" value="InterPro"/>
</dbReference>
<protein>
    <recommendedName>
        <fullName evidence="10">Hexosyltransferase</fullName>
        <ecNumber evidence="10">2.4.1.-</ecNumber>
    </recommendedName>
</protein>
<evidence type="ECO:0000256" key="4">
    <source>
        <dbReference type="ARBA" id="ARBA00022679"/>
    </source>
</evidence>
<keyword evidence="7 10" id="KW-1133">Transmembrane helix</keyword>
<keyword evidence="6 10" id="KW-0735">Signal-anchor</keyword>